<evidence type="ECO:0000313" key="4">
    <source>
        <dbReference type="EMBL" id="KAA6348681.1"/>
    </source>
</evidence>
<gene>
    <name evidence="4" type="ORF">EZS27_003914</name>
</gene>
<dbReference type="Pfam" id="PF25200">
    <property type="entry name" value="DUF7833"/>
    <property type="match status" value="1"/>
</dbReference>
<name>A0A5J4STE1_9ZZZZ</name>
<feature type="region of interest" description="Disordered" evidence="1">
    <location>
        <begin position="255"/>
        <end position="275"/>
    </location>
</feature>
<evidence type="ECO:0000256" key="1">
    <source>
        <dbReference type="SAM" id="MobiDB-lite"/>
    </source>
</evidence>
<feature type="domain" description="Lin1244/Lin1753-like N-terminal" evidence="2">
    <location>
        <begin position="10"/>
        <end position="103"/>
    </location>
</feature>
<organism evidence="4">
    <name type="scientific">termite gut metagenome</name>
    <dbReference type="NCBI Taxonomy" id="433724"/>
    <lineage>
        <taxon>unclassified sequences</taxon>
        <taxon>metagenomes</taxon>
        <taxon>organismal metagenomes</taxon>
    </lineage>
</organism>
<proteinExistence type="predicted"/>
<dbReference type="Pfam" id="PF14297">
    <property type="entry name" value="Lin1244_N"/>
    <property type="match status" value="1"/>
</dbReference>
<comment type="caution">
    <text evidence="4">The sequence shown here is derived from an EMBL/GenBank/DDBJ whole genome shotgun (WGS) entry which is preliminary data.</text>
</comment>
<evidence type="ECO:0000259" key="3">
    <source>
        <dbReference type="Pfam" id="PF25200"/>
    </source>
</evidence>
<dbReference type="AlphaFoldDB" id="A0A5J4STE1"/>
<dbReference type="EMBL" id="SNRY01000063">
    <property type="protein sequence ID" value="KAA6348681.1"/>
    <property type="molecule type" value="Genomic_DNA"/>
</dbReference>
<accession>A0A5J4STE1</accession>
<dbReference type="PANTHER" id="PTHR39196:SF1">
    <property type="entry name" value="PRIMOSOME, DNAD SUBUNIT"/>
    <property type="match status" value="1"/>
</dbReference>
<reference evidence="4" key="1">
    <citation type="submission" date="2019-03" db="EMBL/GenBank/DDBJ databases">
        <title>Single cell metagenomics reveals metabolic interactions within the superorganism composed of flagellate Streblomastix strix and complex community of Bacteroidetes bacteria on its surface.</title>
        <authorList>
            <person name="Treitli S.C."/>
            <person name="Kolisko M."/>
            <person name="Husnik F."/>
            <person name="Keeling P."/>
            <person name="Hampl V."/>
        </authorList>
    </citation>
    <scope>NUCLEOTIDE SEQUENCE</scope>
    <source>
        <strain evidence="4">STM</strain>
    </source>
</reference>
<dbReference type="InterPro" id="IPR057155">
    <property type="entry name" value="DUF7833"/>
</dbReference>
<feature type="compositionally biased region" description="Basic and acidic residues" evidence="1">
    <location>
        <begin position="263"/>
        <end position="275"/>
    </location>
</feature>
<feature type="domain" description="DUF7833" evidence="3">
    <location>
        <begin position="190"/>
        <end position="248"/>
    </location>
</feature>
<protein>
    <submittedName>
        <fullName evidence="4">Uncharacterized protein</fullName>
    </submittedName>
</protein>
<sequence length="304" mass="35438">MSNRKIGLSFYTLDTDRYQDIRIKKLKKEIGCIGIAVYDYILCEIYRVKGCFLEWDKSTAFDVADYLGLKETQVNEVVNYCCVVGLFDKELLTNGRVLTSLSIQSRYIEMCTRAKRTDIKIPEKYKIIPEESPKLPEESPKLPEVCPKVKESIVKESNKEREKREIPPPPEKEDFSVFIEKPLSECSEYLKNSQEWKERFCMNNHYRDPALSPNTIDSLIDSFIKTLENRGIDKKSFKDCREHFANWYNGELDKKKRANGNPDKYDRKRQDSEQRKLDTMLEIATTGAEAARKRKEELEAAGII</sequence>
<dbReference type="PANTHER" id="PTHR39196">
    <property type="entry name" value="PRIMOSOME, DNAD SUBUNIT"/>
    <property type="match status" value="1"/>
</dbReference>
<evidence type="ECO:0000259" key="2">
    <source>
        <dbReference type="Pfam" id="PF14297"/>
    </source>
</evidence>
<dbReference type="InterPro" id="IPR025400">
    <property type="entry name" value="Lin1244/Lin1753-like_N"/>
</dbReference>